<keyword evidence="1" id="KW-1133">Transmembrane helix</keyword>
<keyword evidence="2" id="KW-0732">Signal</keyword>
<proteinExistence type="predicted"/>
<evidence type="ECO:0000256" key="2">
    <source>
        <dbReference type="SAM" id="SignalP"/>
    </source>
</evidence>
<evidence type="ECO:0000313" key="3">
    <source>
        <dbReference type="EMBL" id="PNX73870.1"/>
    </source>
</evidence>
<feature type="signal peptide" evidence="2">
    <location>
        <begin position="1"/>
        <end position="21"/>
    </location>
</feature>
<feature type="chain" id="PRO_5014381020" evidence="2">
    <location>
        <begin position="22"/>
        <end position="96"/>
    </location>
</feature>
<gene>
    <name evidence="3" type="ORF">L195_g029778</name>
</gene>
<comment type="caution">
    <text evidence="3">The sequence shown here is derived from an EMBL/GenBank/DDBJ whole genome shotgun (WGS) entry which is preliminary data.</text>
</comment>
<name>A0A2K3L5T4_TRIPR</name>
<evidence type="ECO:0000313" key="4">
    <source>
        <dbReference type="Proteomes" id="UP000236291"/>
    </source>
</evidence>
<dbReference type="AlphaFoldDB" id="A0A2K3L5T4"/>
<organism evidence="3 4">
    <name type="scientific">Trifolium pratense</name>
    <name type="common">Red clover</name>
    <dbReference type="NCBI Taxonomy" id="57577"/>
    <lineage>
        <taxon>Eukaryota</taxon>
        <taxon>Viridiplantae</taxon>
        <taxon>Streptophyta</taxon>
        <taxon>Embryophyta</taxon>
        <taxon>Tracheophyta</taxon>
        <taxon>Spermatophyta</taxon>
        <taxon>Magnoliopsida</taxon>
        <taxon>eudicotyledons</taxon>
        <taxon>Gunneridae</taxon>
        <taxon>Pentapetalae</taxon>
        <taxon>rosids</taxon>
        <taxon>fabids</taxon>
        <taxon>Fabales</taxon>
        <taxon>Fabaceae</taxon>
        <taxon>Papilionoideae</taxon>
        <taxon>50 kb inversion clade</taxon>
        <taxon>NPAAA clade</taxon>
        <taxon>Hologalegina</taxon>
        <taxon>IRL clade</taxon>
        <taxon>Trifolieae</taxon>
        <taxon>Trifolium</taxon>
    </lineage>
</organism>
<evidence type="ECO:0000256" key="1">
    <source>
        <dbReference type="SAM" id="Phobius"/>
    </source>
</evidence>
<dbReference type="Proteomes" id="UP000236291">
    <property type="component" value="Unassembled WGS sequence"/>
</dbReference>
<keyword evidence="1" id="KW-0472">Membrane</keyword>
<accession>A0A2K3L5T4</accession>
<reference evidence="3 4" key="2">
    <citation type="journal article" date="2017" name="Front. Plant Sci.">
        <title>Gene Classification and Mining of Molecular Markers Useful in Red Clover (Trifolium pratense) Breeding.</title>
        <authorList>
            <person name="Istvanek J."/>
            <person name="Dluhosova J."/>
            <person name="Dluhos P."/>
            <person name="Patkova L."/>
            <person name="Nedelnik J."/>
            <person name="Repkova J."/>
        </authorList>
    </citation>
    <scope>NUCLEOTIDE SEQUENCE [LARGE SCALE GENOMIC DNA]</scope>
    <source>
        <strain evidence="4">cv. Tatra</strain>
        <tissue evidence="3">Young leaves</tissue>
    </source>
</reference>
<dbReference type="EMBL" id="ASHM01026679">
    <property type="protein sequence ID" value="PNX73870.1"/>
    <property type="molecule type" value="Genomic_DNA"/>
</dbReference>
<sequence>AILFLFLTRLLLLNEIRFLHADLPPPPIIAAKSPSTTKQSSLSLFSSQFQAALSWCGCGSLFRLVLGSASGFAFCLVLAEVCLVRLGVLAFVCAKS</sequence>
<feature type="transmembrane region" description="Helical" evidence="1">
    <location>
        <begin position="71"/>
        <end position="94"/>
    </location>
</feature>
<keyword evidence="1" id="KW-0812">Transmembrane</keyword>
<protein>
    <submittedName>
        <fullName evidence="3">Uncharacterized protein</fullName>
    </submittedName>
</protein>
<reference evidence="3 4" key="1">
    <citation type="journal article" date="2014" name="Am. J. Bot.">
        <title>Genome assembly and annotation for red clover (Trifolium pratense; Fabaceae).</title>
        <authorList>
            <person name="Istvanek J."/>
            <person name="Jaros M."/>
            <person name="Krenek A."/>
            <person name="Repkova J."/>
        </authorList>
    </citation>
    <scope>NUCLEOTIDE SEQUENCE [LARGE SCALE GENOMIC DNA]</scope>
    <source>
        <strain evidence="4">cv. Tatra</strain>
        <tissue evidence="3">Young leaves</tissue>
    </source>
</reference>
<feature type="non-terminal residue" evidence="3">
    <location>
        <position position="1"/>
    </location>
</feature>